<name>A0A8W8HVE3_MAGGI</name>
<dbReference type="InterPro" id="IPR013083">
    <property type="entry name" value="Znf_RING/FYVE/PHD"/>
</dbReference>
<dbReference type="PANTHER" id="PTHR25462">
    <property type="entry name" value="BONUS, ISOFORM C-RELATED"/>
    <property type="match status" value="1"/>
</dbReference>
<protein>
    <submittedName>
        <fullName evidence="10">Uncharacterized protein</fullName>
    </submittedName>
</protein>
<evidence type="ECO:0000259" key="9">
    <source>
        <dbReference type="PROSITE" id="PS50119"/>
    </source>
</evidence>
<feature type="domain" description="RING-type" evidence="8">
    <location>
        <begin position="795"/>
        <end position="838"/>
    </location>
</feature>
<dbReference type="PANTHER" id="PTHR25462:SF299">
    <property type="entry name" value="E3 UBIQUITIN-PROTEIN LIGASE TRIM56"/>
    <property type="match status" value="1"/>
</dbReference>
<dbReference type="SMART" id="SM00184">
    <property type="entry name" value="RING"/>
    <property type="match status" value="2"/>
</dbReference>
<dbReference type="GO" id="GO:0061630">
    <property type="term" value="F:ubiquitin protein ligase activity"/>
    <property type="evidence" value="ECO:0007669"/>
    <property type="project" value="TreeGrafter"/>
</dbReference>
<keyword evidence="11" id="KW-1185">Reference proteome</keyword>
<dbReference type="SUPFAM" id="SSF57845">
    <property type="entry name" value="B-box zinc-binding domain"/>
    <property type="match status" value="3"/>
</dbReference>
<dbReference type="PROSITE" id="PS50119">
    <property type="entry name" value="ZF_BBOX"/>
    <property type="match status" value="3"/>
</dbReference>
<dbReference type="InterPro" id="IPR011042">
    <property type="entry name" value="6-blade_b-propeller_TolB-like"/>
</dbReference>
<dbReference type="PROSITE" id="PS00518">
    <property type="entry name" value="ZF_RING_1"/>
    <property type="match status" value="2"/>
</dbReference>
<dbReference type="SMART" id="SM00336">
    <property type="entry name" value="BBOX"/>
    <property type="match status" value="3"/>
</dbReference>
<dbReference type="Pfam" id="PF00643">
    <property type="entry name" value="zf-B_box"/>
    <property type="match status" value="3"/>
</dbReference>
<feature type="region of interest" description="Disordered" evidence="6">
    <location>
        <begin position="472"/>
        <end position="521"/>
    </location>
</feature>
<feature type="domain" description="B box-type" evidence="9">
    <location>
        <begin position="935"/>
        <end position="975"/>
    </location>
</feature>
<feature type="domain" description="B box-type" evidence="9">
    <location>
        <begin position="12"/>
        <end position="53"/>
    </location>
</feature>
<evidence type="ECO:0000256" key="5">
    <source>
        <dbReference type="PROSITE-ProRule" id="PRU00024"/>
    </source>
</evidence>
<dbReference type="SUPFAM" id="SSF57850">
    <property type="entry name" value="RING/U-box"/>
    <property type="match status" value="2"/>
</dbReference>
<evidence type="ECO:0000256" key="4">
    <source>
        <dbReference type="ARBA" id="ARBA00022833"/>
    </source>
</evidence>
<dbReference type="Gene3D" id="2.120.10.30">
    <property type="entry name" value="TolB, C-terminal domain"/>
    <property type="match status" value="1"/>
</dbReference>
<reference evidence="10" key="1">
    <citation type="submission" date="2022-08" db="UniProtKB">
        <authorList>
            <consortium name="EnsemblMetazoa"/>
        </authorList>
    </citation>
    <scope>IDENTIFICATION</scope>
    <source>
        <strain evidence="10">05x7-T-G4-1.051#20</strain>
    </source>
</reference>
<evidence type="ECO:0000256" key="2">
    <source>
        <dbReference type="ARBA" id="ARBA00022723"/>
    </source>
</evidence>
<evidence type="ECO:0000259" key="8">
    <source>
        <dbReference type="PROSITE" id="PS50089"/>
    </source>
</evidence>
<dbReference type="EnsemblMetazoa" id="G1123.1">
    <property type="protein sequence ID" value="G1123.1:cds"/>
    <property type="gene ID" value="G1123"/>
</dbReference>
<dbReference type="CDD" id="cd19757">
    <property type="entry name" value="Bbox1"/>
    <property type="match status" value="2"/>
</dbReference>
<dbReference type="InterPro" id="IPR017907">
    <property type="entry name" value="Znf_RING_CS"/>
</dbReference>
<dbReference type="InterPro" id="IPR000315">
    <property type="entry name" value="Znf_B-box"/>
</dbReference>
<evidence type="ECO:0000313" key="10">
    <source>
        <dbReference type="EnsemblMetazoa" id="G1123.1:cds"/>
    </source>
</evidence>
<evidence type="ECO:0000313" key="11">
    <source>
        <dbReference type="Proteomes" id="UP000005408"/>
    </source>
</evidence>
<dbReference type="Gene3D" id="3.30.160.60">
    <property type="entry name" value="Classic Zinc Finger"/>
    <property type="match status" value="3"/>
</dbReference>
<dbReference type="InterPro" id="IPR001841">
    <property type="entry name" value="Znf_RING"/>
</dbReference>
<keyword evidence="7" id="KW-0812">Transmembrane</keyword>
<feature type="compositionally biased region" description="Polar residues" evidence="6">
    <location>
        <begin position="472"/>
        <end position="485"/>
    </location>
</feature>
<dbReference type="GO" id="GO:0008270">
    <property type="term" value="F:zinc ion binding"/>
    <property type="evidence" value="ECO:0007669"/>
    <property type="project" value="UniProtKB-KW"/>
</dbReference>
<evidence type="ECO:0000256" key="7">
    <source>
        <dbReference type="SAM" id="Phobius"/>
    </source>
</evidence>
<keyword evidence="1" id="KW-0597">Phosphoprotein</keyword>
<keyword evidence="4" id="KW-0862">Zinc</keyword>
<accession>A0A8W8HVE3</accession>
<keyword evidence="7" id="KW-1133">Transmembrane helix</keyword>
<dbReference type="InterPro" id="IPR047153">
    <property type="entry name" value="TRIM45/56/19-like"/>
</dbReference>
<dbReference type="Proteomes" id="UP000005408">
    <property type="component" value="Unassembled WGS sequence"/>
</dbReference>
<feature type="domain" description="B box-type" evidence="9">
    <location>
        <begin position="264"/>
        <end position="304"/>
    </location>
</feature>
<evidence type="ECO:0000256" key="3">
    <source>
        <dbReference type="ARBA" id="ARBA00022771"/>
    </source>
</evidence>
<keyword evidence="7" id="KW-0472">Membrane</keyword>
<dbReference type="PROSITE" id="PS50089">
    <property type="entry name" value="ZF_RING_2"/>
    <property type="match status" value="2"/>
</dbReference>
<dbReference type="Gene3D" id="3.30.40.10">
    <property type="entry name" value="Zinc/RING finger domain, C3HC4 (zinc finger)"/>
    <property type="match status" value="2"/>
</dbReference>
<organism evidence="10 11">
    <name type="scientific">Magallana gigas</name>
    <name type="common">Pacific oyster</name>
    <name type="synonym">Crassostrea gigas</name>
    <dbReference type="NCBI Taxonomy" id="29159"/>
    <lineage>
        <taxon>Eukaryota</taxon>
        <taxon>Metazoa</taxon>
        <taxon>Spiralia</taxon>
        <taxon>Lophotrochozoa</taxon>
        <taxon>Mollusca</taxon>
        <taxon>Bivalvia</taxon>
        <taxon>Autobranchia</taxon>
        <taxon>Pteriomorphia</taxon>
        <taxon>Ostreida</taxon>
        <taxon>Ostreoidea</taxon>
        <taxon>Ostreidae</taxon>
        <taxon>Magallana</taxon>
    </lineage>
</organism>
<sequence length="1443" mass="165236">MSGKHTDEIRSKQRITCSDHKTEDLRYFCETCDVPICRDCIVLGHKNHTCVTPSDAKAKMEATLNGLMSLCKKIMNGRTTEKDRLVFFVILLHCSWLLFLSLENTANRKMDSMAKSLKEDYLTCVICFELFNEPKSLPCLHTFCEGCLEDLLCKSPNKIELTCPTCRETVPLQSQSVSSLKTNFIFKDIIVKLGCSTISLPTRLCSFCILHSKEVEATYKCITCLDLLCSFCVRHRHLFTRQTAYHTVISLNDYLAGKYKKEKNHEILCEKHHDKIRFFCPQCSVPICSECALMEHRYHEYVPFAEARHIIKEEIEISLKESKAKQEKLKQAKFSLISKSEEISSNETSLLAIVDSTFKEIQLRINKHRLNLEEQIKRKSCEENEKIKVYITENLNLQLQIEESVSFCENILSNRSDMEVVFFLEDMKSSLIKCSNQDDQNYQVILQSLEINVERELHKIFNLKEVVNDANASTSATVNSDTSLTAHEKQNTESTDPEYSENNSDNTPEREILNESQTNAAGSTAISPKCLKTYDLSGISCEKPRNYSSVTWISKTSFAFVDEQNQTAVVVSDARGKTRVFSHQVQEIVTIAYFNDYLACKTQSGDIYIYSYPDWKLERTFKGAYALSSRSSELIWVTKEKIMIFAKYSIEEKDIKDEEGKSFKFRRPFQFCCLPNKSFALTDKYYESLYMLDQRGHISARLTLPGKLGALSCDQDNRIYLTCYESNFVSILDTNGKCLNTISLCCILNRPKTISVRNEEAMQHCLPEGKICEDYCKKVKMDKIAKSLKEDYLTCVICYELFIEPKSLPCLHTFCEDCLDILLDKSSQKTELTCPTCRETFTLPSKSASSLKTNFIFKDIITRLSPSRKPLSTRLCSFCILHSKEVEATHKCVTCLDLLCSFCVRHRHLFTRQTAYHKIVSLSNYLEGNYKKEKDHEILCERHQEKIRFFCPECLVPICSECALMEHRHHQYLLFTEARNVINEEMDKVFKISKAQQEKLKHAHQALSSKSEEVSSNETSLMTVVDSTFKEIQSKLDKHRQSIQDQIKKKSSVEMDKIKACMEEIVVIQEGLQESIFFCENILSNRSNLEIVFFLDDMKSSLLKLSNQDTIKCFVTLPQLEINVGKELQEVFNLKQNVNDKKDTKTAIMSAKSSTKIDKDTIAGSPKEACVETPERKSVKKPKSSPHGSKTSVVPRCLKSYDLSEISKKKLLGYSSITWIGKTSFGLADKLNQKAIIVNNMHGKIVIHAHSVKEIVAIVYFNDYIACKTQSGDIVIYSYPEWNLERTFKGAYAISSCSSELIWITKNKIMNFTNNSLGEKIVKDEKGKSFKFQKPYHFCCLPNKSFVLRDMFSDSLYMLDQRGHITARLVLPGELGALSCDKDNRIYMTCYESNSVSVFDMNGSCLSTISLRCILDRPKTISVRNEEAILIANKYDVVLLSLK</sequence>
<evidence type="ECO:0000256" key="6">
    <source>
        <dbReference type="SAM" id="MobiDB-lite"/>
    </source>
</evidence>
<keyword evidence="3 5" id="KW-0863">Zinc-finger</keyword>
<dbReference type="InterPro" id="IPR027370">
    <property type="entry name" value="Znf-RING_euk"/>
</dbReference>
<keyword evidence="2" id="KW-0479">Metal-binding</keyword>
<dbReference type="SUPFAM" id="SSF101898">
    <property type="entry name" value="NHL repeat"/>
    <property type="match status" value="2"/>
</dbReference>
<dbReference type="Pfam" id="PF13445">
    <property type="entry name" value="zf-RING_UBOX"/>
    <property type="match status" value="2"/>
</dbReference>
<feature type="region of interest" description="Disordered" evidence="6">
    <location>
        <begin position="1171"/>
        <end position="1192"/>
    </location>
</feature>
<feature type="transmembrane region" description="Helical" evidence="7">
    <location>
        <begin position="85"/>
        <end position="102"/>
    </location>
</feature>
<feature type="domain" description="RING-type" evidence="8">
    <location>
        <begin position="124"/>
        <end position="167"/>
    </location>
</feature>
<proteinExistence type="predicted"/>
<evidence type="ECO:0000256" key="1">
    <source>
        <dbReference type="ARBA" id="ARBA00022553"/>
    </source>
</evidence>